<dbReference type="Gene3D" id="3.40.50.1820">
    <property type="entry name" value="alpha/beta hydrolase"/>
    <property type="match status" value="1"/>
</dbReference>
<accession>Q707D7</accession>
<name>Q707D7_ECOLX</name>
<dbReference type="PATRIC" id="fig|562.7076.peg.4954"/>
<dbReference type="InterPro" id="IPR029058">
    <property type="entry name" value="AB_hydrolase_fold"/>
</dbReference>
<organism evidence="1">
    <name type="scientific">Escherichia coli</name>
    <dbReference type="NCBI Taxonomy" id="562"/>
    <lineage>
        <taxon>Bacteria</taxon>
        <taxon>Pseudomonadati</taxon>
        <taxon>Pseudomonadota</taxon>
        <taxon>Gammaproteobacteria</taxon>
        <taxon>Enterobacterales</taxon>
        <taxon>Enterobacteriaceae</taxon>
        <taxon>Escherichia</taxon>
    </lineage>
</organism>
<dbReference type="SUPFAM" id="SSF53474">
    <property type="entry name" value="alpha/beta-Hydrolases"/>
    <property type="match status" value="1"/>
</dbReference>
<dbReference type="ESTHER" id="ecolx-q707d7">
    <property type="family name" value="AlphaBeta_hydrolase"/>
</dbReference>
<dbReference type="EMBL" id="AJ617685">
    <property type="protein sequence ID" value="CAE85218.1"/>
    <property type="molecule type" value="Genomic_DNA"/>
</dbReference>
<reference evidence="1" key="1">
    <citation type="journal article" date="2004" name="Infect. Immun.">
        <title>The pathogenicity island-associated K15 capsule determinant exhibits a novel genetic structure and correlates with virulence in uropathogenic Escherichia coli strain 536.</title>
        <authorList>
            <person name="Schneider G."/>
            <person name="Dobrindt U."/>
            <person name="Bruggemann H."/>
            <person name="Nagy G."/>
            <person name="Janke B."/>
            <person name="Blum-Oehler G."/>
            <person name="Buchrieser C."/>
            <person name="Gottschalk G."/>
            <person name="Emody L."/>
            <person name="Hacker J."/>
        </authorList>
    </citation>
    <scope>NUCLEOTIDE SEQUENCE</scope>
    <source>
        <strain evidence="1">536</strain>
    </source>
</reference>
<evidence type="ECO:0000313" key="1">
    <source>
        <dbReference type="EMBL" id="CAE85218.1"/>
    </source>
</evidence>
<proteinExistence type="predicted"/>
<dbReference type="AlphaFoldDB" id="Q707D7"/>
<sequence length="315" mass="36679">MKFMNTQEIINFTAENYMNDNGSPELNYQDYLKIYRSWEVYSPSLDKIRNRLPLKDSVVKLVYKKIYSKMPFDREYILKKYEHTYKYIDYLLYPSINAERLVVLLSGYSQRKTYNRYSWFWDDTEKWDGSTAYLFLNDTENTWYCGHENQKINVYKEVIFLISNRYKLDNRKIYIVGGSMGGYAALRLGLELNLGGVISINPQTSLEAASLHKDPSWFQSINKCGENFIPVAEIIRRNEPTKIYLECGDYLADSFDLESISQAIVEKGGLFILNHHSSDKHVTSSPNKEQLDMLISFFSDDTISNLAAENNVLSS</sequence>
<protein>
    <submittedName>
        <fullName evidence="1">Uncharacterized protein</fullName>
    </submittedName>
</protein>